<proteinExistence type="predicted"/>
<dbReference type="Proteomes" id="UP001549112">
    <property type="component" value="Unassembled WGS sequence"/>
</dbReference>
<evidence type="ECO:0000313" key="1">
    <source>
        <dbReference type="EMBL" id="MET3560163.1"/>
    </source>
</evidence>
<reference evidence="1 2" key="1">
    <citation type="submission" date="2024-06" db="EMBL/GenBank/DDBJ databases">
        <title>Genomic Encyclopedia of Type Strains, Phase IV (KMG-IV): sequencing the most valuable type-strain genomes for metagenomic binning, comparative biology and taxonomic classification.</title>
        <authorList>
            <person name="Goeker M."/>
        </authorList>
    </citation>
    <scope>NUCLEOTIDE SEQUENCE [LARGE SCALE GENOMIC DNA]</scope>
    <source>
        <strain evidence="1 2">DSM 23650</strain>
    </source>
</reference>
<evidence type="ECO:0000313" key="2">
    <source>
        <dbReference type="Proteomes" id="UP001549112"/>
    </source>
</evidence>
<protein>
    <submittedName>
        <fullName evidence="1">Uncharacterized protein</fullName>
    </submittedName>
</protein>
<gene>
    <name evidence="1" type="ORF">ABID39_000855</name>
</gene>
<keyword evidence="2" id="KW-1185">Reference proteome</keyword>
<accession>A0ABV2FNU6</accession>
<comment type="caution">
    <text evidence="1">The sequence shown here is derived from an EMBL/GenBank/DDBJ whole genome shotgun (WGS) entry which is preliminary data.</text>
</comment>
<name>A0ABV2FNU6_9HYPH</name>
<organism evidence="1 2">
    <name type="scientific">Bartonella japonica</name>
    <dbReference type="NCBI Taxonomy" id="357761"/>
    <lineage>
        <taxon>Bacteria</taxon>
        <taxon>Pseudomonadati</taxon>
        <taxon>Pseudomonadota</taxon>
        <taxon>Alphaproteobacteria</taxon>
        <taxon>Hyphomicrobiales</taxon>
        <taxon>Bartonellaceae</taxon>
        <taxon>Bartonella</taxon>
    </lineage>
</organism>
<dbReference type="EMBL" id="JBEPLT010000007">
    <property type="protein sequence ID" value="MET3560163.1"/>
    <property type="molecule type" value="Genomic_DNA"/>
</dbReference>
<sequence>MKSCLTSEMVAIREVEVKVFREEGINRSKPKEWRSATK</sequence>